<name>F7ZES5_ROSLO</name>
<sequence length="326" mass="35035">MKNLMTTTALVLATAMPVAAYDAKSDSVFMNYEEGSASSADLLASDLIGMRVYTSTADIETEPMAEIDSDWDDIGEVSDVIMSRDGKTKSILLDIGGFLGIGEKTVAVNFDELKFIADEDDAGSYFLAFSASQEMLEEAEPFDFDQIGAWTSAKWNEAKATATQTAGSVKQSVTETAKDVSQSAEETAADAKESALATAAYIEQSANEAADDVERTAKNLTAPEISRDGFEHFDASELTTEMLVGAPLYDTNDEWIGEVSELIVDEKGELQQAVLDVGGFLGLGEKSVATNMDSLTITRARDGGELRVYVDATKEQLEEMPTYNGS</sequence>
<accession>F7ZES5</accession>
<dbReference type="Pfam" id="PF05239">
    <property type="entry name" value="PRC"/>
    <property type="match status" value="2"/>
</dbReference>
<evidence type="ECO:0000313" key="3">
    <source>
        <dbReference type="EMBL" id="AEI92156.1"/>
    </source>
</evidence>
<dbReference type="SUPFAM" id="SSF50346">
    <property type="entry name" value="PRC-barrel domain"/>
    <property type="match status" value="2"/>
</dbReference>
<dbReference type="KEGG" id="rli:RLO149_c001240"/>
<dbReference type="EMBL" id="CP002623">
    <property type="protein sequence ID" value="AEI92156.1"/>
    <property type="molecule type" value="Genomic_DNA"/>
</dbReference>
<reference evidence="3 4" key="1">
    <citation type="journal article" date="2011" name="BMC Genomics">
        <title>Comparative genome analysis and genome-guided physiological analysis of Roseobacter litoralis.</title>
        <authorList>
            <person name="Kalhoefer D."/>
            <person name="Thole S."/>
            <person name="Voget S."/>
            <person name="Lehmann R."/>
            <person name="Liesegang H."/>
            <person name="Wollher A."/>
            <person name="Daniel R."/>
            <person name="Simon M."/>
            <person name="Brinkhoff T."/>
        </authorList>
    </citation>
    <scope>NUCLEOTIDE SEQUENCE [LARGE SCALE GENOMIC DNA]</scope>
    <source>
        <strain evidence="4">ATCC 49566 / DSM 6996 / JCM 21268 / NBRC 15278 / OCh 149</strain>
    </source>
</reference>
<evidence type="ECO:0000256" key="1">
    <source>
        <dbReference type="SAM" id="SignalP"/>
    </source>
</evidence>
<dbReference type="AlphaFoldDB" id="F7ZES5"/>
<dbReference type="Proteomes" id="UP000001353">
    <property type="component" value="Chromosome"/>
</dbReference>
<organism evidence="3 4">
    <name type="scientific">Roseobacter litoralis (strain ATCC 49566 / DSM 6996 / JCM 21268 / NBRC 15278 / OCh 149)</name>
    <dbReference type="NCBI Taxonomy" id="391595"/>
    <lineage>
        <taxon>Bacteria</taxon>
        <taxon>Pseudomonadati</taxon>
        <taxon>Pseudomonadota</taxon>
        <taxon>Alphaproteobacteria</taxon>
        <taxon>Rhodobacterales</taxon>
        <taxon>Roseobacteraceae</taxon>
        <taxon>Roseobacter</taxon>
    </lineage>
</organism>
<evidence type="ECO:0000259" key="2">
    <source>
        <dbReference type="Pfam" id="PF05239"/>
    </source>
</evidence>
<feature type="signal peptide" evidence="1">
    <location>
        <begin position="1"/>
        <end position="20"/>
    </location>
</feature>
<dbReference type="PANTHER" id="PTHR36505:SF1">
    <property type="entry name" value="BLR1072 PROTEIN"/>
    <property type="match status" value="1"/>
</dbReference>
<dbReference type="InterPro" id="IPR027275">
    <property type="entry name" value="PRC-brl_dom"/>
</dbReference>
<keyword evidence="1" id="KW-0732">Signal</keyword>
<dbReference type="eggNOG" id="COG3861">
    <property type="taxonomic scope" value="Bacteria"/>
</dbReference>
<feature type="domain" description="PRC-barrel" evidence="2">
    <location>
        <begin position="243"/>
        <end position="317"/>
    </location>
</feature>
<gene>
    <name evidence="3" type="ordered locus">RLO149_c001240</name>
</gene>
<evidence type="ECO:0000313" key="4">
    <source>
        <dbReference type="Proteomes" id="UP000001353"/>
    </source>
</evidence>
<protein>
    <recommendedName>
        <fullName evidence="2">PRC-barrel domain-containing protein</fullName>
    </recommendedName>
</protein>
<dbReference type="STRING" id="391595.RLO149_c001240"/>
<proteinExistence type="predicted"/>
<feature type="chain" id="PRO_5003366663" description="PRC-barrel domain-containing protein" evidence="1">
    <location>
        <begin position="21"/>
        <end position="326"/>
    </location>
</feature>
<dbReference type="RefSeq" id="WP_013960100.1">
    <property type="nucleotide sequence ID" value="NC_015730.1"/>
</dbReference>
<dbReference type="PANTHER" id="PTHR36505">
    <property type="entry name" value="BLR1072 PROTEIN"/>
    <property type="match status" value="1"/>
</dbReference>
<feature type="domain" description="PRC-barrel" evidence="2">
    <location>
        <begin position="43"/>
        <end position="118"/>
    </location>
</feature>
<dbReference type="Gene3D" id="1.20.120.20">
    <property type="entry name" value="Apolipoprotein"/>
    <property type="match status" value="1"/>
</dbReference>
<keyword evidence="4" id="KW-1185">Reference proteome</keyword>
<dbReference type="HOGENOM" id="CLU_051335_1_0_5"/>
<dbReference type="Gene3D" id="2.30.30.240">
    <property type="entry name" value="PRC-barrel domain"/>
    <property type="match status" value="2"/>
</dbReference>
<dbReference type="OrthoDB" id="7876889at2"/>
<dbReference type="InterPro" id="IPR011033">
    <property type="entry name" value="PRC_barrel-like_sf"/>
</dbReference>